<dbReference type="AlphaFoldDB" id="A0A2W2E409"/>
<dbReference type="PANTHER" id="PTHR12110">
    <property type="entry name" value="HYDROXYPYRUVATE ISOMERASE"/>
    <property type="match status" value="1"/>
</dbReference>
<dbReference type="RefSeq" id="WP_111179421.1">
    <property type="nucleotide sequence ID" value="NZ_POUD01000048.1"/>
</dbReference>
<feature type="domain" description="Xylose isomerase-like TIM barrel" evidence="1">
    <location>
        <begin position="25"/>
        <end position="277"/>
    </location>
</feature>
<dbReference type="InterPro" id="IPR050312">
    <property type="entry name" value="IolE/XylAMocC-like"/>
</dbReference>
<comment type="caution">
    <text evidence="2">The sequence shown here is derived from an EMBL/GenBank/DDBJ whole genome shotgun (WGS) entry which is preliminary data.</text>
</comment>
<keyword evidence="3" id="KW-1185">Reference proteome</keyword>
<dbReference type="InterPro" id="IPR036237">
    <property type="entry name" value="Xyl_isomerase-like_sf"/>
</dbReference>
<dbReference type="GO" id="GO:0016853">
    <property type="term" value="F:isomerase activity"/>
    <property type="evidence" value="ECO:0007669"/>
    <property type="project" value="UniProtKB-KW"/>
</dbReference>
<dbReference type="Pfam" id="PF01261">
    <property type="entry name" value="AP_endonuc_2"/>
    <property type="match status" value="1"/>
</dbReference>
<evidence type="ECO:0000259" key="1">
    <source>
        <dbReference type="Pfam" id="PF01261"/>
    </source>
</evidence>
<evidence type="ECO:0000313" key="3">
    <source>
        <dbReference type="Proteomes" id="UP000249304"/>
    </source>
</evidence>
<dbReference type="OrthoDB" id="1900402at2"/>
<name>A0A2W2E409_9ACTN</name>
<dbReference type="SUPFAM" id="SSF51658">
    <property type="entry name" value="Xylose isomerase-like"/>
    <property type="match status" value="1"/>
</dbReference>
<dbReference type="InterPro" id="IPR013022">
    <property type="entry name" value="Xyl_isomerase-like_TIM-brl"/>
</dbReference>
<reference evidence="2 3" key="1">
    <citation type="submission" date="2018-01" db="EMBL/GenBank/DDBJ databases">
        <title>Draft genome sequence of Nonomuraea sp. KC333.</title>
        <authorList>
            <person name="Sahin N."/>
            <person name="Saygin H."/>
            <person name="Ay H."/>
        </authorList>
    </citation>
    <scope>NUCLEOTIDE SEQUENCE [LARGE SCALE GENOMIC DNA]</scope>
    <source>
        <strain evidence="2 3">KC333</strain>
    </source>
</reference>
<protein>
    <submittedName>
        <fullName evidence="2">Xylose isomerase</fullName>
    </submittedName>
</protein>
<dbReference type="Gene3D" id="3.20.20.150">
    <property type="entry name" value="Divalent-metal-dependent TIM barrel enzymes"/>
    <property type="match status" value="1"/>
</dbReference>
<dbReference type="Proteomes" id="UP000249304">
    <property type="component" value="Unassembled WGS sequence"/>
</dbReference>
<dbReference type="PANTHER" id="PTHR12110:SF52">
    <property type="entry name" value="XYLOSE ISOMERASE"/>
    <property type="match status" value="1"/>
</dbReference>
<evidence type="ECO:0000313" key="2">
    <source>
        <dbReference type="EMBL" id="PZG18722.1"/>
    </source>
</evidence>
<sequence length="287" mass="31588">MSDPRFVFGYGSSGFGEHTVEDALAVLADLGYRAVNLTLDRRHLDPYADDLQSRLFQLSKSLDRLGLEVTVEAGGRYLLDPRRPHFPGLASAIGSERRVDLLRRAVRVAADLGAEVLSFSSGPASPAMPDELVWEQLVAGVAAVAEEAARRDVILGFEPVPGMYIDTLDEFDELSRRMGDPEILGLTLDLGHCRCLESGPVPECVRRTAHRLVHVQVDDTLRGVHEHLEFGHGDIDFPAALGALTEVGYERHVAVDLPRHGHAAPDVAKRSFRFLREAAQMSAYNCW</sequence>
<organism evidence="2 3">
    <name type="scientific">Nonomuraea aridisoli</name>
    <dbReference type="NCBI Taxonomy" id="2070368"/>
    <lineage>
        <taxon>Bacteria</taxon>
        <taxon>Bacillati</taxon>
        <taxon>Actinomycetota</taxon>
        <taxon>Actinomycetes</taxon>
        <taxon>Streptosporangiales</taxon>
        <taxon>Streptosporangiaceae</taxon>
        <taxon>Nonomuraea</taxon>
    </lineage>
</organism>
<proteinExistence type="predicted"/>
<keyword evidence="2" id="KW-0413">Isomerase</keyword>
<gene>
    <name evidence="2" type="ORF">C1J01_14130</name>
</gene>
<accession>A0A2W2E409</accession>
<dbReference type="EMBL" id="POUD01000048">
    <property type="protein sequence ID" value="PZG18722.1"/>
    <property type="molecule type" value="Genomic_DNA"/>
</dbReference>